<protein>
    <submittedName>
        <fullName evidence="2">Terpene synthase family protein</fullName>
    </submittedName>
</protein>
<accession>A0ABW7PBH5</accession>
<dbReference type="Gene3D" id="1.10.600.10">
    <property type="entry name" value="Farnesyl Diphosphate Synthase"/>
    <property type="match status" value="1"/>
</dbReference>
<reference evidence="2 3" key="1">
    <citation type="submission" date="2024-03" db="EMBL/GenBank/DDBJ databases">
        <title>Whole genome sequencing of Streptomyces racemochromogenes, to identify antimicrobial biosynthetic gene clusters.</title>
        <authorList>
            <person name="Suryawanshi P."/>
            <person name="Krishnaraj P.U."/>
            <person name="Arun Y.P."/>
            <person name="Suryawanshi M.P."/>
            <person name="Rakshit O."/>
        </authorList>
    </citation>
    <scope>NUCLEOTIDE SEQUENCE [LARGE SCALE GENOMIC DNA]</scope>
    <source>
        <strain evidence="2 3">AUDT626</strain>
    </source>
</reference>
<evidence type="ECO:0000313" key="3">
    <source>
        <dbReference type="Proteomes" id="UP001610631"/>
    </source>
</evidence>
<proteinExistence type="predicted"/>
<dbReference type="Proteomes" id="UP001610631">
    <property type="component" value="Unassembled WGS sequence"/>
</dbReference>
<keyword evidence="3" id="KW-1185">Reference proteome</keyword>
<name>A0ABW7PBH5_9ACTN</name>
<dbReference type="InterPro" id="IPR008949">
    <property type="entry name" value="Isoprenoid_synthase_dom_sf"/>
</dbReference>
<sequence>MTPGSPMTYELPALWAPIDTVANHDSLELAAPVAAFLRQTGACPDEAGAARFGAAGAQLVGYAIPAATGPCAHAMARAVAVGFAIDDQEDQSADSERSLHRLIHRATRFAAVMDAPETGHDDPDPWTRAWAAAIDDLRACALPAPWQRAQDGIRAYALGCVHEASLRRTASLPPLDHYLPFRYALASGRWMASLVEIAGEFDLPPHEIGSPLVQAAQETALTAAFLDNELLSRRKEEDRGEYDCGLIPVLLAEPGPRTLQEAVDDAAALRDRVMDLHLRLAAAARADTGPRTRDYVDLLGRASAGITTFSRDTLRYTTPHQRKPPITSGPTPPHRGPRRSRLPPQIGRWTQLAH</sequence>
<dbReference type="SUPFAM" id="SSF48576">
    <property type="entry name" value="Terpenoid synthases"/>
    <property type="match status" value="1"/>
</dbReference>
<feature type="region of interest" description="Disordered" evidence="1">
    <location>
        <begin position="312"/>
        <end position="354"/>
    </location>
</feature>
<comment type="caution">
    <text evidence="2">The sequence shown here is derived from an EMBL/GenBank/DDBJ whole genome shotgun (WGS) entry which is preliminary data.</text>
</comment>
<evidence type="ECO:0000313" key="2">
    <source>
        <dbReference type="EMBL" id="MFH7595701.1"/>
    </source>
</evidence>
<dbReference type="EMBL" id="JBBDHD010000022">
    <property type="protein sequence ID" value="MFH7595701.1"/>
    <property type="molecule type" value="Genomic_DNA"/>
</dbReference>
<dbReference type="Pfam" id="PF19086">
    <property type="entry name" value="Terpene_syn_C_2"/>
    <property type="match status" value="1"/>
</dbReference>
<organism evidence="2 3">
    <name type="scientific">Streptomyces racemochromogenes</name>
    <dbReference type="NCBI Taxonomy" id="67353"/>
    <lineage>
        <taxon>Bacteria</taxon>
        <taxon>Bacillati</taxon>
        <taxon>Actinomycetota</taxon>
        <taxon>Actinomycetes</taxon>
        <taxon>Kitasatosporales</taxon>
        <taxon>Streptomycetaceae</taxon>
        <taxon>Streptomyces</taxon>
    </lineage>
</organism>
<evidence type="ECO:0000256" key="1">
    <source>
        <dbReference type="SAM" id="MobiDB-lite"/>
    </source>
</evidence>
<gene>
    <name evidence="2" type="ORF">WDV06_11445</name>
</gene>
<dbReference type="RefSeq" id="WP_395509558.1">
    <property type="nucleotide sequence ID" value="NZ_JBBDHD010000022.1"/>
</dbReference>